<feature type="region of interest" description="Disordered" evidence="1">
    <location>
        <begin position="1"/>
        <end position="52"/>
    </location>
</feature>
<organism evidence="2 3">
    <name type="scientific">Lepraria finkii</name>
    <dbReference type="NCBI Taxonomy" id="1340010"/>
    <lineage>
        <taxon>Eukaryota</taxon>
        <taxon>Fungi</taxon>
        <taxon>Dikarya</taxon>
        <taxon>Ascomycota</taxon>
        <taxon>Pezizomycotina</taxon>
        <taxon>Lecanoromycetes</taxon>
        <taxon>OSLEUM clade</taxon>
        <taxon>Lecanoromycetidae</taxon>
        <taxon>Lecanorales</taxon>
        <taxon>Lecanorineae</taxon>
        <taxon>Stereocaulaceae</taxon>
        <taxon>Lepraria</taxon>
    </lineage>
</organism>
<dbReference type="Proteomes" id="UP001590951">
    <property type="component" value="Unassembled WGS sequence"/>
</dbReference>
<comment type="caution">
    <text evidence="2">The sequence shown here is derived from an EMBL/GenBank/DDBJ whole genome shotgun (WGS) entry which is preliminary data.</text>
</comment>
<protein>
    <submittedName>
        <fullName evidence="2">Uncharacterized protein</fullName>
    </submittedName>
</protein>
<accession>A0ABR4BLN6</accession>
<keyword evidence="3" id="KW-1185">Reference proteome</keyword>
<dbReference type="EMBL" id="JBHFEH010000002">
    <property type="protein sequence ID" value="KAL2058706.1"/>
    <property type="molecule type" value="Genomic_DNA"/>
</dbReference>
<feature type="compositionally biased region" description="Low complexity" evidence="1">
    <location>
        <begin position="20"/>
        <end position="36"/>
    </location>
</feature>
<evidence type="ECO:0000256" key="1">
    <source>
        <dbReference type="SAM" id="MobiDB-lite"/>
    </source>
</evidence>
<evidence type="ECO:0000313" key="2">
    <source>
        <dbReference type="EMBL" id="KAL2058706.1"/>
    </source>
</evidence>
<proteinExistence type="predicted"/>
<name>A0ABR4BLN6_9LECA</name>
<sequence>MIVTRKSPVKVSLRQPAYVSSSSPQKDQSRSQSQSQRPHLFTTQNPGFGSRHVHDRAPFSLWDYESTTFREPLARELDWMFATYRASAIHVSLPDIIIRTDRPPTEIPLTVGGALVRFVPEDMVLPNIPVGSLRPYPNSQRGDLLSSPLSLYLIPSHQQCHEIIRLLELEVDIRAVHFLPPQIIVELDNTSGKKYNRHSLPSRVGGISIQYHEANESFWKGSSQMGYERLITPTDTVVDNSDYLFNSPHEISPGVCLASSFVMEGSLPTSRWFSTSAGLFLQKGNKRYCITHGQRVAESARSQIAFQYGTWPLLSWTLLYPSQTTTTLQPPNLRD</sequence>
<gene>
    <name evidence="2" type="ORF">ABVK25_001436</name>
</gene>
<evidence type="ECO:0000313" key="3">
    <source>
        <dbReference type="Proteomes" id="UP001590951"/>
    </source>
</evidence>
<reference evidence="2 3" key="1">
    <citation type="submission" date="2024-09" db="EMBL/GenBank/DDBJ databases">
        <title>Rethinking Asexuality: The Enigmatic Case of Functional Sexual Genes in Lepraria (Stereocaulaceae).</title>
        <authorList>
            <person name="Doellman M."/>
            <person name="Sun Y."/>
            <person name="Barcenas-Pena A."/>
            <person name="Lumbsch H.T."/>
            <person name="Grewe F."/>
        </authorList>
    </citation>
    <scope>NUCLEOTIDE SEQUENCE [LARGE SCALE GENOMIC DNA]</scope>
    <source>
        <strain evidence="2 3">Grewe 0041</strain>
    </source>
</reference>